<accession>A0AA38I339</accession>
<evidence type="ECO:0000256" key="2">
    <source>
        <dbReference type="ARBA" id="ARBA00022842"/>
    </source>
</evidence>
<name>A0AA38I339_9CUCU</name>
<keyword evidence="5" id="KW-1185">Reference proteome</keyword>
<reference evidence="4" key="1">
    <citation type="journal article" date="2023" name="G3 (Bethesda)">
        <title>Whole genome assemblies of Zophobas morio and Tenebrio molitor.</title>
        <authorList>
            <person name="Kaur S."/>
            <person name="Stinson S.A."/>
            <person name="diCenzo G.C."/>
        </authorList>
    </citation>
    <scope>NUCLEOTIDE SEQUENCE</scope>
    <source>
        <strain evidence="4">QUZm001</strain>
    </source>
</reference>
<dbReference type="InterPro" id="IPR033749">
    <property type="entry name" value="Polyprenyl_synt_CS"/>
</dbReference>
<keyword evidence="1" id="KW-0479">Metal-binding</keyword>
<dbReference type="PANTHER" id="PTHR12001">
    <property type="entry name" value="GERANYLGERANYL PYROPHOSPHATE SYNTHASE"/>
    <property type="match status" value="1"/>
</dbReference>
<dbReference type="SUPFAM" id="SSF48576">
    <property type="entry name" value="Terpenoid synthases"/>
    <property type="match status" value="1"/>
</dbReference>
<evidence type="ECO:0000256" key="3">
    <source>
        <dbReference type="RuleBase" id="RU004466"/>
    </source>
</evidence>
<keyword evidence="3" id="KW-0808">Transferase</keyword>
<dbReference type="PROSITE" id="PS00723">
    <property type="entry name" value="POLYPRENYL_SYNTHASE_1"/>
    <property type="match status" value="1"/>
</dbReference>
<dbReference type="EMBL" id="JALNTZ010000007">
    <property type="protein sequence ID" value="KAJ3645854.1"/>
    <property type="molecule type" value="Genomic_DNA"/>
</dbReference>
<dbReference type="PANTHER" id="PTHR12001:SF44">
    <property type="entry name" value="GERANYLGERANYL PYROPHOSPHATE SYNTHASE"/>
    <property type="match status" value="1"/>
</dbReference>
<keyword evidence="2" id="KW-0460">Magnesium</keyword>
<protein>
    <recommendedName>
        <fullName evidence="6">Geranylgeranyl pyrophosphate synthase</fullName>
    </recommendedName>
</protein>
<comment type="caution">
    <text evidence="4">The sequence shown here is derived from an EMBL/GenBank/DDBJ whole genome shotgun (WGS) entry which is preliminary data.</text>
</comment>
<dbReference type="AlphaFoldDB" id="A0AA38I339"/>
<evidence type="ECO:0008006" key="6">
    <source>
        <dbReference type="Google" id="ProtNLM"/>
    </source>
</evidence>
<evidence type="ECO:0000313" key="5">
    <source>
        <dbReference type="Proteomes" id="UP001168821"/>
    </source>
</evidence>
<dbReference type="GO" id="GO:0004659">
    <property type="term" value="F:prenyltransferase activity"/>
    <property type="evidence" value="ECO:0007669"/>
    <property type="project" value="InterPro"/>
</dbReference>
<dbReference type="Pfam" id="PF00348">
    <property type="entry name" value="polyprenyl_synt"/>
    <property type="match status" value="1"/>
</dbReference>
<dbReference type="InterPro" id="IPR000092">
    <property type="entry name" value="Polyprenyl_synt"/>
</dbReference>
<dbReference type="InterPro" id="IPR008949">
    <property type="entry name" value="Isoprenoid_synthase_dom_sf"/>
</dbReference>
<evidence type="ECO:0000256" key="1">
    <source>
        <dbReference type="ARBA" id="ARBA00022723"/>
    </source>
</evidence>
<comment type="similarity">
    <text evidence="3">Belongs to the FPP/GGPP synthase family.</text>
</comment>
<dbReference type="Proteomes" id="UP001168821">
    <property type="component" value="Unassembled WGS sequence"/>
</dbReference>
<dbReference type="Gene3D" id="1.10.600.10">
    <property type="entry name" value="Farnesyl Diphosphate Synthase"/>
    <property type="match status" value="1"/>
</dbReference>
<dbReference type="GO" id="GO:0042811">
    <property type="term" value="P:pheromone biosynthetic process"/>
    <property type="evidence" value="ECO:0007669"/>
    <property type="project" value="UniProtKB-ARBA"/>
</dbReference>
<dbReference type="GO" id="GO:0008299">
    <property type="term" value="P:isoprenoid biosynthetic process"/>
    <property type="evidence" value="ECO:0007669"/>
    <property type="project" value="InterPro"/>
</dbReference>
<proteinExistence type="inferred from homology"/>
<organism evidence="4 5">
    <name type="scientific">Zophobas morio</name>
    <dbReference type="NCBI Taxonomy" id="2755281"/>
    <lineage>
        <taxon>Eukaryota</taxon>
        <taxon>Metazoa</taxon>
        <taxon>Ecdysozoa</taxon>
        <taxon>Arthropoda</taxon>
        <taxon>Hexapoda</taxon>
        <taxon>Insecta</taxon>
        <taxon>Pterygota</taxon>
        <taxon>Neoptera</taxon>
        <taxon>Endopterygota</taxon>
        <taxon>Coleoptera</taxon>
        <taxon>Polyphaga</taxon>
        <taxon>Cucujiformia</taxon>
        <taxon>Tenebrionidae</taxon>
        <taxon>Zophobas</taxon>
    </lineage>
</organism>
<sequence length="319" mass="36903">MAATSTISAQIDPCEMILLPTTHITLPGPEYRNITKRLSSACNFWIKCPKDKRKVYGDIGDSLFNMALIADDIEDETILRRGIPTAHMIYGIPLTLHATIYKTTLLFEKLLYHLKDDKEIVVDGFIKTGIEAFTGQGVEIYHRDIIECPTFDDYRVIIHGKSAAILIWGVQLLQLFAKKKRIEFSADFWDKMVHFIQIYNDYINLHNSKYATIRVYCDDLDEGKFSFPIIHAIQSHPEDNRLLNMLKSRPLTIESKKNFVEIMESFGSFEYTRNVLEDLKKGILEEVIKMKLERNLQLERVLEDIFTHLETEIFADGCD</sequence>
<gene>
    <name evidence="4" type="ORF">Zmor_023478</name>
</gene>
<dbReference type="GO" id="GO:0046872">
    <property type="term" value="F:metal ion binding"/>
    <property type="evidence" value="ECO:0007669"/>
    <property type="project" value="UniProtKB-KW"/>
</dbReference>
<evidence type="ECO:0000313" key="4">
    <source>
        <dbReference type="EMBL" id="KAJ3645854.1"/>
    </source>
</evidence>